<protein>
    <recommendedName>
        <fullName evidence="3">DUF1102 domain-containing protein</fullName>
    </recommendedName>
</protein>
<keyword evidence="2" id="KW-1185">Reference proteome</keyword>
<gene>
    <name evidence="1" type="ORF">ACFSBJ_06450</name>
</gene>
<accession>A0ABD6CVW4</accession>
<name>A0ABD6CVW4_9EURY</name>
<dbReference type="RefSeq" id="WP_256405739.1">
    <property type="nucleotide sequence ID" value="NZ_CP187151.1"/>
</dbReference>
<organism evidence="1 2">
    <name type="scientific">Haloplanus ruber</name>
    <dbReference type="NCBI Taxonomy" id="869892"/>
    <lineage>
        <taxon>Archaea</taxon>
        <taxon>Methanobacteriati</taxon>
        <taxon>Methanobacteriota</taxon>
        <taxon>Stenosarchaea group</taxon>
        <taxon>Halobacteria</taxon>
        <taxon>Halobacteriales</taxon>
        <taxon>Haloferacaceae</taxon>
        <taxon>Haloplanus</taxon>
    </lineage>
</organism>
<evidence type="ECO:0008006" key="3">
    <source>
        <dbReference type="Google" id="ProtNLM"/>
    </source>
</evidence>
<dbReference type="EMBL" id="JBHUDL010000009">
    <property type="protein sequence ID" value="MFD1633373.1"/>
    <property type="molecule type" value="Genomic_DNA"/>
</dbReference>
<sequence>MNRRKFLAGFGSLAAASATAMGTGAFTSVDAERTVNVAVASDENAFLGLDTLDSSNSDEFVSLNGGTLGIDISETTAGGAGVNMNARTAFDDMFQITNQGTQRAVIYIAYDPEDAQSGFMPDVDSDRLDPNASNPTPELGLEFYEQDDDPMPINHPEGRDRINRSVILDSGDSQPMGIAIDTRDFDANPDEPLFDGSVTVTTLGLK</sequence>
<evidence type="ECO:0000313" key="2">
    <source>
        <dbReference type="Proteomes" id="UP001597075"/>
    </source>
</evidence>
<dbReference type="AlphaFoldDB" id="A0ABD6CVW4"/>
<proteinExistence type="predicted"/>
<comment type="caution">
    <text evidence="1">The sequence shown here is derived from an EMBL/GenBank/DDBJ whole genome shotgun (WGS) entry which is preliminary data.</text>
</comment>
<reference evidence="1 2" key="1">
    <citation type="journal article" date="2019" name="Int. J. Syst. Evol. Microbiol.">
        <title>The Global Catalogue of Microorganisms (GCM) 10K type strain sequencing project: providing services to taxonomists for standard genome sequencing and annotation.</title>
        <authorList>
            <consortium name="The Broad Institute Genomics Platform"/>
            <consortium name="The Broad Institute Genome Sequencing Center for Infectious Disease"/>
            <person name="Wu L."/>
            <person name="Ma J."/>
        </authorList>
    </citation>
    <scope>NUCLEOTIDE SEQUENCE [LARGE SCALE GENOMIC DNA]</scope>
    <source>
        <strain evidence="1 2">CGMCC 1.10594</strain>
    </source>
</reference>
<evidence type="ECO:0000313" key="1">
    <source>
        <dbReference type="EMBL" id="MFD1633373.1"/>
    </source>
</evidence>
<dbReference type="Proteomes" id="UP001597075">
    <property type="component" value="Unassembled WGS sequence"/>
</dbReference>